<evidence type="ECO:0000313" key="2">
    <source>
        <dbReference type="Proteomes" id="UP000275078"/>
    </source>
</evidence>
<name>A0A3N4I3M7_ASCIM</name>
<evidence type="ECO:0000313" key="1">
    <source>
        <dbReference type="EMBL" id="RPA76464.1"/>
    </source>
</evidence>
<dbReference type="EMBL" id="ML119744">
    <property type="protein sequence ID" value="RPA76464.1"/>
    <property type="molecule type" value="Genomic_DNA"/>
</dbReference>
<dbReference type="Proteomes" id="UP000275078">
    <property type="component" value="Unassembled WGS sequence"/>
</dbReference>
<accession>A0A3N4I3M7</accession>
<organism evidence="1 2">
    <name type="scientific">Ascobolus immersus RN42</name>
    <dbReference type="NCBI Taxonomy" id="1160509"/>
    <lineage>
        <taxon>Eukaryota</taxon>
        <taxon>Fungi</taxon>
        <taxon>Dikarya</taxon>
        <taxon>Ascomycota</taxon>
        <taxon>Pezizomycotina</taxon>
        <taxon>Pezizomycetes</taxon>
        <taxon>Pezizales</taxon>
        <taxon>Ascobolaceae</taxon>
        <taxon>Ascobolus</taxon>
    </lineage>
</organism>
<sequence length="183" mass="20853">MPPLDILKNGAPALKNMSALELLSHLQSDLTTSPHLDDIHKSIARLQRRKLEQHIPVKTTPLQSTLLTTLTRLHGAVVKDTIAQVHRVEKLLSRNWYPNQTIKTVRNVRLRDGTSLVLGFVDGEEFVWECHGVSSGERVVEWGWKWDGGVEGGEERHWVRLRKGVFSKDGVELVESYIWDVFC</sequence>
<protein>
    <submittedName>
        <fullName evidence="1">Uncharacterized protein</fullName>
    </submittedName>
</protein>
<reference evidence="1 2" key="1">
    <citation type="journal article" date="2018" name="Nat. Ecol. Evol.">
        <title>Pezizomycetes genomes reveal the molecular basis of ectomycorrhizal truffle lifestyle.</title>
        <authorList>
            <person name="Murat C."/>
            <person name="Payen T."/>
            <person name="Noel B."/>
            <person name="Kuo A."/>
            <person name="Morin E."/>
            <person name="Chen J."/>
            <person name="Kohler A."/>
            <person name="Krizsan K."/>
            <person name="Balestrini R."/>
            <person name="Da Silva C."/>
            <person name="Montanini B."/>
            <person name="Hainaut M."/>
            <person name="Levati E."/>
            <person name="Barry K.W."/>
            <person name="Belfiori B."/>
            <person name="Cichocki N."/>
            <person name="Clum A."/>
            <person name="Dockter R.B."/>
            <person name="Fauchery L."/>
            <person name="Guy J."/>
            <person name="Iotti M."/>
            <person name="Le Tacon F."/>
            <person name="Lindquist E.A."/>
            <person name="Lipzen A."/>
            <person name="Malagnac F."/>
            <person name="Mello A."/>
            <person name="Molinier V."/>
            <person name="Miyauchi S."/>
            <person name="Poulain J."/>
            <person name="Riccioni C."/>
            <person name="Rubini A."/>
            <person name="Sitrit Y."/>
            <person name="Splivallo R."/>
            <person name="Traeger S."/>
            <person name="Wang M."/>
            <person name="Zifcakova L."/>
            <person name="Wipf D."/>
            <person name="Zambonelli A."/>
            <person name="Paolocci F."/>
            <person name="Nowrousian M."/>
            <person name="Ottonello S."/>
            <person name="Baldrian P."/>
            <person name="Spatafora J.W."/>
            <person name="Henrissat B."/>
            <person name="Nagy L.G."/>
            <person name="Aury J.M."/>
            <person name="Wincker P."/>
            <person name="Grigoriev I.V."/>
            <person name="Bonfante P."/>
            <person name="Martin F.M."/>
        </authorList>
    </citation>
    <scope>NUCLEOTIDE SEQUENCE [LARGE SCALE GENOMIC DNA]</scope>
    <source>
        <strain evidence="1 2">RN42</strain>
    </source>
</reference>
<gene>
    <name evidence="1" type="ORF">BJ508DRAFT_311085</name>
</gene>
<dbReference type="AlphaFoldDB" id="A0A3N4I3M7"/>
<keyword evidence="2" id="KW-1185">Reference proteome</keyword>
<proteinExistence type="predicted"/>